<dbReference type="CDD" id="cd00761">
    <property type="entry name" value="Glyco_tranf_GTA_type"/>
    <property type="match status" value="1"/>
</dbReference>
<gene>
    <name evidence="5" type="ORF">Poly30_24310</name>
</gene>
<dbReference type="EMBL" id="CP036434">
    <property type="protein sequence ID" value="QDV06913.1"/>
    <property type="molecule type" value="Genomic_DNA"/>
</dbReference>
<dbReference type="SUPFAM" id="SSF53448">
    <property type="entry name" value="Nucleotide-diphospho-sugar transferases"/>
    <property type="match status" value="1"/>
</dbReference>
<protein>
    <submittedName>
        <fullName evidence="5">Glycosyl transferase family 2</fullName>
    </submittedName>
</protein>
<dbReference type="Proteomes" id="UP000320390">
    <property type="component" value="Chromosome"/>
</dbReference>
<dbReference type="InterPro" id="IPR029044">
    <property type="entry name" value="Nucleotide-diphossugar_trans"/>
</dbReference>
<evidence type="ECO:0000256" key="3">
    <source>
        <dbReference type="ARBA" id="ARBA00022679"/>
    </source>
</evidence>
<dbReference type="RefSeq" id="WP_145197517.1">
    <property type="nucleotide sequence ID" value="NZ_CP036434.1"/>
</dbReference>
<evidence type="ECO:0000259" key="4">
    <source>
        <dbReference type="Pfam" id="PF00535"/>
    </source>
</evidence>
<reference evidence="5 6" key="1">
    <citation type="submission" date="2019-02" db="EMBL/GenBank/DDBJ databases">
        <title>Deep-cultivation of Planctomycetes and their phenomic and genomic characterization uncovers novel biology.</title>
        <authorList>
            <person name="Wiegand S."/>
            <person name="Jogler M."/>
            <person name="Boedeker C."/>
            <person name="Pinto D."/>
            <person name="Vollmers J."/>
            <person name="Rivas-Marin E."/>
            <person name="Kohn T."/>
            <person name="Peeters S.H."/>
            <person name="Heuer A."/>
            <person name="Rast P."/>
            <person name="Oberbeckmann S."/>
            <person name="Bunk B."/>
            <person name="Jeske O."/>
            <person name="Meyerdierks A."/>
            <person name="Storesund J.E."/>
            <person name="Kallscheuer N."/>
            <person name="Luecker S."/>
            <person name="Lage O.M."/>
            <person name="Pohl T."/>
            <person name="Merkel B.J."/>
            <person name="Hornburger P."/>
            <person name="Mueller R.-W."/>
            <person name="Bruemmer F."/>
            <person name="Labrenz M."/>
            <person name="Spormann A.M."/>
            <person name="Op den Camp H."/>
            <person name="Overmann J."/>
            <person name="Amann R."/>
            <person name="Jetten M.S.M."/>
            <person name="Mascher T."/>
            <person name="Medema M.H."/>
            <person name="Devos D.P."/>
            <person name="Kaster A.-K."/>
            <person name="Ovreas L."/>
            <person name="Rohde M."/>
            <person name="Galperin M.Y."/>
            <person name="Jogler C."/>
        </authorList>
    </citation>
    <scope>NUCLEOTIDE SEQUENCE [LARGE SCALE GENOMIC DNA]</scope>
    <source>
        <strain evidence="5 6">Poly30</strain>
    </source>
</reference>
<dbReference type="PANTHER" id="PTHR43179:SF12">
    <property type="entry name" value="GALACTOFURANOSYLTRANSFERASE GLFT2"/>
    <property type="match status" value="1"/>
</dbReference>
<dbReference type="Pfam" id="PF00535">
    <property type="entry name" value="Glycos_transf_2"/>
    <property type="match status" value="1"/>
</dbReference>
<keyword evidence="6" id="KW-1185">Reference proteome</keyword>
<dbReference type="PANTHER" id="PTHR43179">
    <property type="entry name" value="RHAMNOSYLTRANSFERASE WBBL"/>
    <property type="match status" value="1"/>
</dbReference>
<keyword evidence="2" id="KW-0328">Glycosyltransferase</keyword>
<evidence type="ECO:0000313" key="6">
    <source>
        <dbReference type="Proteomes" id="UP000320390"/>
    </source>
</evidence>
<dbReference type="GO" id="GO:0016757">
    <property type="term" value="F:glycosyltransferase activity"/>
    <property type="evidence" value="ECO:0007669"/>
    <property type="project" value="UniProtKB-KW"/>
</dbReference>
<evidence type="ECO:0000313" key="5">
    <source>
        <dbReference type="EMBL" id="QDV06913.1"/>
    </source>
</evidence>
<comment type="similarity">
    <text evidence="1">Belongs to the glycosyltransferase 2 family.</text>
</comment>
<organism evidence="5 6">
    <name type="scientific">Saltatorellus ferox</name>
    <dbReference type="NCBI Taxonomy" id="2528018"/>
    <lineage>
        <taxon>Bacteria</taxon>
        <taxon>Pseudomonadati</taxon>
        <taxon>Planctomycetota</taxon>
        <taxon>Planctomycetia</taxon>
        <taxon>Planctomycetia incertae sedis</taxon>
        <taxon>Saltatorellus</taxon>
    </lineage>
</organism>
<keyword evidence="3 5" id="KW-0808">Transferase</keyword>
<accession>A0A518ES45</accession>
<proteinExistence type="inferred from homology"/>
<dbReference type="AlphaFoldDB" id="A0A518ES45"/>
<evidence type="ECO:0000256" key="1">
    <source>
        <dbReference type="ARBA" id="ARBA00006739"/>
    </source>
</evidence>
<sequence length="345" mass="37923">MPTEEPSQAQRVRVAVLVPTLNAEPDLDRLLPALSQQTLAEEAQFLAVDSSSKDATLERLSAAGFRVETIQRSEFGHGRTRNLLARMATAEFLVFLSQDATPTDETFLESILAPFEDPTIGGVIARVLPNPGDDPLTARTVLSAPEASDQPRTRRWTDPANYATMSSRERSDLLRFNNVASCVRRDVLEAIPFPDVPFGEDFAWAASAMAKGWGIHFEPTASVYHAHRYGPMAALRRYRTDAVFQREFHGTRVRASLLSVVKGTLYEIKEDGRHLARLGPMGRGVVRAALTSPFLRFFQTLGQYLGSSGRGGASVEVAAWEAAREAARVRGELDPTRLPESSLVS</sequence>
<dbReference type="OrthoDB" id="9771846at2"/>
<name>A0A518ES45_9BACT</name>
<dbReference type="InterPro" id="IPR001173">
    <property type="entry name" value="Glyco_trans_2-like"/>
</dbReference>
<dbReference type="Gene3D" id="3.90.550.10">
    <property type="entry name" value="Spore Coat Polysaccharide Biosynthesis Protein SpsA, Chain A"/>
    <property type="match status" value="1"/>
</dbReference>
<feature type="domain" description="Glycosyltransferase 2-like" evidence="4">
    <location>
        <begin position="16"/>
        <end position="172"/>
    </location>
</feature>
<evidence type="ECO:0000256" key="2">
    <source>
        <dbReference type="ARBA" id="ARBA00022676"/>
    </source>
</evidence>